<dbReference type="Gene3D" id="1.10.10.650">
    <property type="entry name" value="RuvA domain 2-like"/>
    <property type="match status" value="1"/>
</dbReference>
<name>A0A068QYF1_9GAMM</name>
<dbReference type="InterPro" id="IPR044146">
    <property type="entry name" value="S1_Tex"/>
</dbReference>
<dbReference type="Pfam" id="PF22706">
    <property type="entry name" value="Tex_central_region"/>
    <property type="match status" value="1"/>
</dbReference>
<feature type="domain" description="S1 motif" evidence="2">
    <location>
        <begin position="650"/>
        <end position="719"/>
    </location>
</feature>
<dbReference type="RefSeq" id="WP_045957367.1">
    <property type="nucleotide sequence ID" value="NZ_FO704551.1"/>
</dbReference>
<dbReference type="SMART" id="SM00316">
    <property type="entry name" value="S1"/>
    <property type="match status" value="1"/>
</dbReference>
<feature type="compositionally biased region" description="Low complexity" evidence="1">
    <location>
        <begin position="772"/>
        <end position="788"/>
    </location>
</feature>
<dbReference type="InterPro" id="IPR041692">
    <property type="entry name" value="HHH_9"/>
</dbReference>
<dbReference type="KEGG" id="xpo:XPG1_0144"/>
<dbReference type="InterPro" id="IPR012340">
    <property type="entry name" value="NA-bd_OB-fold"/>
</dbReference>
<dbReference type="PROSITE" id="PS50126">
    <property type="entry name" value="S1"/>
    <property type="match status" value="1"/>
</dbReference>
<dbReference type="GO" id="GO:0003735">
    <property type="term" value="F:structural constituent of ribosome"/>
    <property type="evidence" value="ECO:0007669"/>
    <property type="project" value="TreeGrafter"/>
</dbReference>
<protein>
    <submittedName>
        <fullName evidence="3">Protein yhgF</fullName>
    </submittedName>
</protein>
<dbReference type="GO" id="GO:0006139">
    <property type="term" value="P:nucleobase-containing compound metabolic process"/>
    <property type="evidence" value="ECO:0007669"/>
    <property type="project" value="InterPro"/>
</dbReference>
<dbReference type="FunFam" id="1.10.10.650:FF:000001">
    <property type="entry name" value="S1 RNA-binding domain 1"/>
    <property type="match status" value="1"/>
</dbReference>
<reference evidence="3 4" key="1">
    <citation type="submission" date="2013-07" db="EMBL/GenBank/DDBJ databases">
        <authorList>
            <person name="Genoscope - CEA"/>
        </authorList>
    </citation>
    <scope>NUCLEOTIDE SEQUENCE [LARGE SCALE GENOMIC DNA]</scope>
    <source>
        <strain evidence="3 4">G6</strain>
    </source>
</reference>
<dbReference type="AlphaFoldDB" id="A0A068QYF1"/>
<dbReference type="SUPFAM" id="SSF47781">
    <property type="entry name" value="RuvA domain 2-like"/>
    <property type="match status" value="2"/>
</dbReference>
<dbReference type="InterPro" id="IPR023319">
    <property type="entry name" value="Tex-like_HTH_dom_sf"/>
</dbReference>
<dbReference type="EMBL" id="FO704551">
    <property type="protein sequence ID" value="CDG19799.1"/>
    <property type="molecule type" value="Genomic_DNA"/>
</dbReference>
<dbReference type="SMART" id="SM00732">
    <property type="entry name" value="YqgFc"/>
    <property type="match status" value="1"/>
</dbReference>
<keyword evidence="4" id="KW-1185">Reference proteome</keyword>
<dbReference type="InterPro" id="IPR006641">
    <property type="entry name" value="YqgF/RNaseH-like_dom"/>
</dbReference>
<dbReference type="Pfam" id="PF09371">
    <property type="entry name" value="Tex_N"/>
    <property type="match status" value="1"/>
</dbReference>
<dbReference type="InterPro" id="IPR023323">
    <property type="entry name" value="Tex-like_dom_sf"/>
</dbReference>
<dbReference type="SUPFAM" id="SSF50249">
    <property type="entry name" value="Nucleic acid-binding proteins"/>
    <property type="match status" value="1"/>
</dbReference>
<dbReference type="STRING" id="1354304.XPG1_0144"/>
<dbReference type="InterPro" id="IPR003029">
    <property type="entry name" value="S1_domain"/>
</dbReference>
<dbReference type="GO" id="GO:0005829">
    <property type="term" value="C:cytosol"/>
    <property type="evidence" value="ECO:0007669"/>
    <property type="project" value="TreeGrafter"/>
</dbReference>
<dbReference type="Pfam" id="PF12836">
    <property type="entry name" value="HHH_3"/>
    <property type="match status" value="1"/>
</dbReference>
<gene>
    <name evidence="3" type="primary">yhgF</name>
    <name evidence="3" type="ORF">XPG1_0144</name>
</gene>
<dbReference type="CDD" id="cd05685">
    <property type="entry name" value="S1_Tex"/>
    <property type="match status" value="1"/>
</dbReference>
<dbReference type="Gene3D" id="2.40.50.140">
    <property type="entry name" value="Nucleic acid-binding proteins"/>
    <property type="match status" value="1"/>
</dbReference>
<dbReference type="Gene3D" id="1.10.150.310">
    <property type="entry name" value="Tex RuvX-like domain-like"/>
    <property type="match status" value="1"/>
</dbReference>
<evidence type="ECO:0000256" key="1">
    <source>
        <dbReference type="SAM" id="MobiDB-lite"/>
    </source>
</evidence>
<dbReference type="InterPro" id="IPR010994">
    <property type="entry name" value="RuvA_2-like"/>
</dbReference>
<evidence type="ECO:0000313" key="3">
    <source>
        <dbReference type="EMBL" id="CDG19799.1"/>
    </source>
</evidence>
<dbReference type="PANTHER" id="PTHR10724">
    <property type="entry name" value="30S RIBOSOMAL PROTEIN S1"/>
    <property type="match status" value="1"/>
</dbReference>
<evidence type="ECO:0000313" key="4">
    <source>
        <dbReference type="Proteomes" id="UP000032735"/>
    </source>
</evidence>
<dbReference type="InterPro" id="IPR032639">
    <property type="entry name" value="Tex_YqgF"/>
</dbReference>
<dbReference type="FunFam" id="1.10.150.310:FF:000001">
    <property type="entry name" value="RNA-binding transcriptional accessory protein"/>
    <property type="match status" value="1"/>
</dbReference>
<dbReference type="GO" id="GO:0006412">
    <property type="term" value="P:translation"/>
    <property type="evidence" value="ECO:0007669"/>
    <property type="project" value="TreeGrafter"/>
</dbReference>
<dbReference type="FunFam" id="3.30.420.140:FF:000001">
    <property type="entry name" value="RNA-binding transcriptional accessory protein"/>
    <property type="match status" value="1"/>
</dbReference>
<dbReference type="SUPFAM" id="SSF53098">
    <property type="entry name" value="Ribonuclease H-like"/>
    <property type="match status" value="1"/>
</dbReference>
<feature type="region of interest" description="Disordered" evidence="1">
    <location>
        <begin position="719"/>
        <end position="788"/>
    </location>
</feature>
<dbReference type="InterPro" id="IPR050437">
    <property type="entry name" value="Ribos_protein_bS1-like"/>
</dbReference>
<dbReference type="SUPFAM" id="SSF158832">
    <property type="entry name" value="Tex N-terminal region-like"/>
    <property type="match status" value="1"/>
</dbReference>
<organism evidence="3 4">
    <name type="scientific">Xenorhabdus poinarii G6</name>
    <dbReference type="NCBI Taxonomy" id="1354304"/>
    <lineage>
        <taxon>Bacteria</taxon>
        <taxon>Pseudomonadati</taxon>
        <taxon>Pseudomonadota</taxon>
        <taxon>Gammaproteobacteria</taxon>
        <taxon>Enterobacterales</taxon>
        <taxon>Morganellaceae</taxon>
        <taxon>Xenorhabdus</taxon>
    </lineage>
</organism>
<dbReference type="Pfam" id="PF16921">
    <property type="entry name" value="Tex_YqgF"/>
    <property type="match status" value="1"/>
</dbReference>
<dbReference type="InterPro" id="IPR037027">
    <property type="entry name" value="YqgF/RNaseH-like_dom_sf"/>
</dbReference>
<dbReference type="InterPro" id="IPR055179">
    <property type="entry name" value="Tex-like_central_region"/>
</dbReference>
<sequence length="788" mass="86963">MNESLSRIIAGELQAQPQQVLSAITLLDEGNTVPFIARYRKEATGGLDDTQLRQLESRLSYLRELSNRRQTILKSIEEQGKLTAELAGAINATLSKTELEDLYLPYKPKRRTRGQTAIEAGLAPLADLLWQDPQHVPEQAAADYVDADKGVADTKAALDGARYILMERFAEDAALLAKVREYLWKNAHLVAKVIEGKEEVGAKFSDYFDHHEAIATVPSHRALAMFRGRNEGILQLSLNADPQYEEAPTESYCEQIITDHLNLRLNNAPADSWRKTVVSWTWRIKVLLHLETELMGTLREKAEDEAINVFARNLNDLLMAAPAGMRATMGLDPGLRTGVKVAVVDATGKLIATDTIYPHTGQENKAAQTVATLCTKHQVELVAIGNGTASRETERFFANIQKQYPDVTAQKVVVSEAGASVYSASELAAQEFPDLDVSLRGAVSIARRLQDPLAELVKIEPKSIGVGQYQHDVSQIQLAKKLDNVVEDCVNSVGVDLNTASVALLTRVAGLSRSVAQNIVNWRDENGRFNNRNELLKVHRLGPKAFLQCAGFLRINQGDNPLDASTVHPEAYPVVEKILTTTEQTLPELMGNPASLRSLSAQDFTTEKFGIPTVTDILKELEKPGRDPRPEFKTAAFTDGVETLNDLQTGMILEGTVTNVTNFGAFVDIGVHQDGLVHISSLSDRFIENPHTVVKTGDIVKVKVMDVDLHRKRIALTMRLDEQPGETQVRRASQGGHRQDRNDQNRHNRNNHDKNNHGKNRPHSRSGSTPLANSAMSDALAAAFSKKR</sequence>
<dbReference type="InterPro" id="IPR018974">
    <property type="entry name" value="Tex-like_N"/>
</dbReference>
<dbReference type="Gene3D" id="3.30.420.140">
    <property type="entry name" value="YqgF/RNase H-like domain"/>
    <property type="match status" value="1"/>
</dbReference>
<feature type="compositionally biased region" description="Basic and acidic residues" evidence="1">
    <location>
        <begin position="737"/>
        <end position="756"/>
    </location>
</feature>
<dbReference type="Gene3D" id="1.10.3500.10">
    <property type="entry name" value="Tex N-terminal region-like"/>
    <property type="match status" value="1"/>
</dbReference>
<evidence type="ECO:0000259" key="2">
    <source>
        <dbReference type="PROSITE" id="PS50126"/>
    </source>
</evidence>
<dbReference type="GO" id="GO:0003729">
    <property type="term" value="F:mRNA binding"/>
    <property type="evidence" value="ECO:0007669"/>
    <property type="project" value="TreeGrafter"/>
</dbReference>
<dbReference type="InterPro" id="IPR012337">
    <property type="entry name" value="RNaseH-like_sf"/>
</dbReference>
<dbReference type="Pfam" id="PF17674">
    <property type="entry name" value="HHH_9"/>
    <property type="match status" value="1"/>
</dbReference>
<dbReference type="OrthoDB" id="9804714at2"/>
<dbReference type="PANTHER" id="PTHR10724:SF10">
    <property type="entry name" value="S1 RNA-BINDING DOMAIN-CONTAINING PROTEIN 1"/>
    <property type="match status" value="1"/>
</dbReference>
<dbReference type="Pfam" id="PF00575">
    <property type="entry name" value="S1"/>
    <property type="match status" value="1"/>
</dbReference>
<dbReference type="HOGENOM" id="CLU_009833_0_2_6"/>
<dbReference type="FunFam" id="2.40.50.140:FF:000051">
    <property type="entry name" value="RNA-binding transcriptional accessory protein"/>
    <property type="match status" value="1"/>
</dbReference>
<accession>A0A068QYF1</accession>
<dbReference type="Proteomes" id="UP000032735">
    <property type="component" value="Chromosome"/>
</dbReference>
<proteinExistence type="predicted"/>